<organism evidence="7 8">
    <name type="scientific">Hansschlegelia zhihuaiae</name>
    <dbReference type="NCBI Taxonomy" id="405005"/>
    <lineage>
        <taxon>Bacteria</taxon>
        <taxon>Pseudomonadati</taxon>
        <taxon>Pseudomonadota</taxon>
        <taxon>Alphaproteobacteria</taxon>
        <taxon>Hyphomicrobiales</taxon>
        <taxon>Methylopilaceae</taxon>
        <taxon>Hansschlegelia</taxon>
    </lineage>
</organism>
<keyword evidence="7" id="KW-0645">Protease</keyword>
<evidence type="ECO:0000259" key="6">
    <source>
        <dbReference type="Pfam" id="PF01694"/>
    </source>
</evidence>
<dbReference type="InterPro" id="IPR050925">
    <property type="entry name" value="Rhomboid_protease_S54"/>
</dbReference>
<dbReference type="Pfam" id="PF01694">
    <property type="entry name" value="Rhomboid"/>
    <property type="match status" value="1"/>
</dbReference>
<dbReference type="InterPro" id="IPR035952">
    <property type="entry name" value="Rhomboid-like_sf"/>
</dbReference>
<dbReference type="OrthoDB" id="9813074at2"/>
<dbReference type="InterPro" id="IPR022764">
    <property type="entry name" value="Peptidase_S54_rhomboid_dom"/>
</dbReference>
<dbReference type="GO" id="GO:0006508">
    <property type="term" value="P:proteolysis"/>
    <property type="evidence" value="ECO:0007669"/>
    <property type="project" value="UniProtKB-KW"/>
</dbReference>
<keyword evidence="4 5" id="KW-0472">Membrane</keyword>
<evidence type="ECO:0000256" key="5">
    <source>
        <dbReference type="SAM" id="Phobius"/>
    </source>
</evidence>
<keyword evidence="3 5" id="KW-1133">Transmembrane helix</keyword>
<dbReference type="RefSeq" id="WP_128777212.1">
    <property type="nucleotide sequence ID" value="NZ_RYFI01000007.1"/>
</dbReference>
<dbReference type="PANTHER" id="PTHR43731">
    <property type="entry name" value="RHOMBOID PROTEASE"/>
    <property type="match status" value="1"/>
</dbReference>
<keyword evidence="7" id="KW-0378">Hydrolase</keyword>
<accession>A0A4Q0ML33</accession>
<name>A0A4Q0ML33_9HYPH</name>
<protein>
    <submittedName>
        <fullName evidence="7">Rhomboid family intramembrane serine protease</fullName>
    </submittedName>
</protein>
<comment type="caution">
    <text evidence="7">The sequence shown here is derived from an EMBL/GenBank/DDBJ whole genome shotgun (WGS) entry which is preliminary data.</text>
</comment>
<proteinExistence type="predicted"/>
<feature type="transmembrane region" description="Helical" evidence="5">
    <location>
        <begin position="175"/>
        <end position="193"/>
    </location>
</feature>
<dbReference type="GO" id="GO:0016020">
    <property type="term" value="C:membrane"/>
    <property type="evidence" value="ECO:0007669"/>
    <property type="project" value="UniProtKB-SubCell"/>
</dbReference>
<keyword evidence="2 5" id="KW-0812">Transmembrane</keyword>
<reference evidence="7 8" key="1">
    <citation type="submission" date="2018-12" db="EMBL/GenBank/DDBJ databases">
        <title>bacterium Hansschlegelia zhihuaiae S113.</title>
        <authorList>
            <person name="He J."/>
        </authorList>
    </citation>
    <scope>NUCLEOTIDE SEQUENCE [LARGE SCALE GENOMIC DNA]</scope>
    <source>
        <strain evidence="7 8">S 113</strain>
    </source>
</reference>
<feature type="transmembrane region" description="Helical" evidence="5">
    <location>
        <begin position="20"/>
        <end position="40"/>
    </location>
</feature>
<comment type="subcellular location">
    <subcellularLocation>
        <location evidence="1">Membrane</location>
        <topology evidence="1">Multi-pass membrane protein</topology>
    </subcellularLocation>
</comment>
<dbReference type="SUPFAM" id="SSF144091">
    <property type="entry name" value="Rhomboid-like"/>
    <property type="match status" value="1"/>
</dbReference>
<dbReference type="EMBL" id="RYFI01000007">
    <property type="protein sequence ID" value="RXF73766.1"/>
    <property type="molecule type" value="Genomic_DNA"/>
</dbReference>
<evidence type="ECO:0000313" key="8">
    <source>
        <dbReference type="Proteomes" id="UP000289708"/>
    </source>
</evidence>
<feature type="transmembrane region" description="Helical" evidence="5">
    <location>
        <begin position="199"/>
        <end position="218"/>
    </location>
</feature>
<evidence type="ECO:0000313" key="7">
    <source>
        <dbReference type="EMBL" id="RXF73766.1"/>
    </source>
</evidence>
<keyword evidence="8" id="KW-1185">Reference proteome</keyword>
<dbReference type="AlphaFoldDB" id="A0A4Q0ML33"/>
<evidence type="ECO:0000256" key="2">
    <source>
        <dbReference type="ARBA" id="ARBA00022692"/>
    </source>
</evidence>
<feature type="domain" description="Peptidase S54 rhomboid" evidence="6">
    <location>
        <begin position="73"/>
        <end position="218"/>
    </location>
</feature>
<feature type="transmembrane region" description="Helical" evidence="5">
    <location>
        <begin position="112"/>
        <end position="130"/>
    </location>
</feature>
<evidence type="ECO:0000256" key="3">
    <source>
        <dbReference type="ARBA" id="ARBA00022989"/>
    </source>
</evidence>
<evidence type="ECO:0000256" key="4">
    <source>
        <dbReference type="ARBA" id="ARBA00023136"/>
    </source>
</evidence>
<feature type="transmembrane region" description="Helical" evidence="5">
    <location>
        <begin position="80"/>
        <end position="100"/>
    </location>
</feature>
<gene>
    <name evidence="7" type="ORF">EK403_09285</name>
</gene>
<dbReference type="Gene3D" id="1.20.1540.10">
    <property type="entry name" value="Rhomboid-like"/>
    <property type="match status" value="1"/>
</dbReference>
<dbReference type="PANTHER" id="PTHR43731:SF26">
    <property type="entry name" value="RHOMBOID-LIKE PROTEIN 10, CHLOROPLASTIC"/>
    <property type="match status" value="1"/>
</dbReference>
<dbReference type="Proteomes" id="UP000289708">
    <property type="component" value="Unassembled WGS sequence"/>
</dbReference>
<feature type="transmembrane region" description="Helical" evidence="5">
    <location>
        <begin position="136"/>
        <end position="155"/>
    </location>
</feature>
<sequence length="246" mass="26325">MFVPILDDAPVRRIRRPWVTYGFMAACALIFVVFQSGWLAPERAGAAVSFGLIPSVLFGEAVLPADYAIVPAWATLVTSLFLHGGALHLAGNMLFLWVFGDNVEDDLGHARYLAFLLLCGVGAGLAHAAGAASSDAPLVGASGIVAGVVAGYVMLHPQVKVWVLLFYRLPLRLRAFWIIGAWIVFQAGNALIAGGASQVAWWAHVGGFLTGAALVVALKRPDVRLFDRDLRARIQRRGERAVEGPA</sequence>
<dbReference type="GO" id="GO:0004252">
    <property type="term" value="F:serine-type endopeptidase activity"/>
    <property type="evidence" value="ECO:0007669"/>
    <property type="project" value="InterPro"/>
</dbReference>
<evidence type="ECO:0000256" key="1">
    <source>
        <dbReference type="ARBA" id="ARBA00004141"/>
    </source>
</evidence>